<organism evidence="2 3">
    <name type="scientific">Dendroctonus ponderosae</name>
    <name type="common">Mountain pine beetle</name>
    <dbReference type="NCBI Taxonomy" id="77166"/>
    <lineage>
        <taxon>Eukaryota</taxon>
        <taxon>Metazoa</taxon>
        <taxon>Ecdysozoa</taxon>
        <taxon>Arthropoda</taxon>
        <taxon>Hexapoda</taxon>
        <taxon>Insecta</taxon>
        <taxon>Pterygota</taxon>
        <taxon>Neoptera</taxon>
        <taxon>Endopterygota</taxon>
        <taxon>Coleoptera</taxon>
        <taxon>Polyphaga</taxon>
        <taxon>Cucujiformia</taxon>
        <taxon>Curculionidae</taxon>
        <taxon>Scolytinae</taxon>
        <taxon>Dendroctonus</taxon>
    </lineage>
</organism>
<accession>U4UYK4</accession>
<gene>
    <name evidence="2" type="ORF">D910_12664</name>
</gene>
<evidence type="ECO:0000313" key="2">
    <source>
        <dbReference type="EMBL" id="ERL95400.1"/>
    </source>
</evidence>
<sequence length="105" mass="11570">MGFCSALIVMFMASFGVVLTVEYCTLCAFDSCIESHACLDEDLLNATGCISFWISYNGNLNLSYAGCWEPSFGSCEELIEYEKLQGFDAVCSICYNDNCNVGVKF</sequence>
<proteinExistence type="predicted"/>
<reference evidence="2 3" key="1">
    <citation type="journal article" date="2013" name="Genome Biol.">
        <title>Draft genome of the mountain pine beetle, Dendroctonus ponderosae Hopkins, a major forest pest.</title>
        <authorList>
            <person name="Keeling C.I."/>
            <person name="Yuen M.M."/>
            <person name="Liao N.Y."/>
            <person name="Docking T.R."/>
            <person name="Chan S.K."/>
            <person name="Taylor G.A."/>
            <person name="Palmquist D.L."/>
            <person name="Jackman S.D."/>
            <person name="Nguyen A."/>
            <person name="Li M."/>
            <person name="Henderson H."/>
            <person name="Janes J.K."/>
            <person name="Zhao Y."/>
            <person name="Pandoh P."/>
            <person name="Moore R."/>
            <person name="Sperling F.A."/>
            <person name="Huber D.P."/>
            <person name="Birol I."/>
            <person name="Jones S.J."/>
            <person name="Bohlmann J."/>
        </authorList>
    </citation>
    <scope>NUCLEOTIDE SEQUENCE</scope>
</reference>
<protein>
    <recommendedName>
        <fullName evidence="4">Protein quiver</fullName>
    </recommendedName>
</protein>
<feature type="signal peptide" evidence="1">
    <location>
        <begin position="1"/>
        <end position="20"/>
    </location>
</feature>
<evidence type="ECO:0000256" key="1">
    <source>
        <dbReference type="SAM" id="SignalP"/>
    </source>
</evidence>
<dbReference type="EMBL" id="KB632428">
    <property type="protein sequence ID" value="ERL95400.1"/>
    <property type="molecule type" value="Genomic_DNA"/>
</dbReference>
<keyword evidence="1" id="KW-0732">Signal</keyword>
<evidence type="ECO:0008006" key="4">
    <source>
        <dbReference type="Google" id="ProtNLM"/>
    </source>
</evidence>
<evidence type="ECO:0000313" key="3">
    <source>
        <dbReference type="Proteomes" id="UP000030742"/>
    </source>
</evidence>
<name>U4UYK4_DENPD</name>
<dbReference type="AlphaFoldDB" id="U4UYK4"/>
<dbReference type="Proteomes" id="UP000030742">
    <property type="component" value="Unassembled WGS sequence"/>
</dbReference>
<feature type="chain" id="PRO_5004656620" description="Protein quiver" evidence="1">
    <location>
        <begin position="21"/>
        <end position="105"/>
    </location>
</feature>